<dbReference type="InterPro" id="IPR029459">
    <property type="entry name" value="EFTU-type"/>
</dbReference>
<dbReference type="PANTHER" id="PTHR43381:SF4">
    <property type="entry name" value="EUKARYOTIC TRANSLATION INITIATION FACTOR 5B"/>
    <property type="match status" value="1"/>
</dbReference>
<protein>
    <submittedName>
        <fullName evidence="7">Eukaryotic translation initiation factor 5B</fullName>
    </submittedName>
</protein>
<dbReference type="Pfam" id="PF00009">
    <property type="entry name" value="GTP_EFTU"/>
    <property type="match status" value="1"/>
</dbReference>
<keyword evidence="5" id="KW-0342">GTP-binding</keyword>
<keyword evidence="2 7" id="KW-0396">Initiation factor</keyword>
<evidence type="ECO:0000256" key="4">
    <source>
        <dbReference type="ARBA" id="ARBA00022917"/>
    </source>
</evidence>
<dbReference type="SUPFAM" id="SSF50447">
    <property type="entry name" value="Translation proteins"/>
    <property type="match status" value="1"/>
</dbReference>
<evidence type="ECO:0000313" key="7">
    <source>
        <dbReference type="EMBL" id="AYV75961.1"/>
    </source>
</evidence>
<dbReference type="GO" id="GO:0003924">
    <property type="term" value="F:GTPase activity"/>
    <property type="evidence" value="ECO:0007669"/>
    <property type="project" value="InterPro"/>
</dbReference>
<dbReference type="InterPro" id="IPR015760">
    <property type="entry name" value="TIF_IF2"/>
</dbReference>
<gene>
    <name evidence="7" type="ORF">Terrestrivirus4_9</name>
</gene>
<dbReference type="Gene3D" id="3.40.50.10050">
    <property type="entry name" value="Translation initiation factor IF- 2, domain 3"/>
    <property type="match status" value="1"/>
</dbReference>
<dbReference type="CDD" id="cd01887">
    <property type="entry name" value="IF2_eIF5B"/>
    <property type="match status" value="1"/>
</dbReference>
<dbReference type="Gene3D" id="3.40.50.300">
    <property type="entry name" value="P-loop containing nucleotide triphosphate hydrolases"/>
    <property type="match status" value="1"/>
</dbReference>
<dbReference type="InterPro" id="IPR027417">
    <property type="entry name" value="P-loop_NTPase"/>
</dbReference>
<dbReference type="InterPro" id="IPR000795">
    <property type="entry name" value="T_Tr_GTP-bd_dom"/>
</dbReference>
<organism evidence="7">
    <name type="scientific">Terrestrivirus sp</name>
    <dbReference type="NCBI Taxonomy" id="2487775"/>
    <lineage>
        <taxon>Viruses</taxon>
        <taxon>Varidnaviria</taxon>
        <taxon>Bamfordvirae</taxon>
        <taxon>Nucleocytoviricota</taxon>
        <taxon>Megaviricetes</taxon>
        <taxon>Imitervirales</taxon>
        <taxon>Mimiviridae</taxon>
        <taxon>Klosneuvirinae</taxon>
    </lineage>
</organism>
<dbReference type="InterPro" id="IPR009000">
    <property type="entry name" value="Transl_B-barrel_sf"/>
</dbReference>
<keyword evidence="3" id="KW-0547">Nucleotide-binding</keyword>
<keyword evidence="4" id="KW-0648">Protein biosynthesis</keyword>
<sequence length="637" mass="72218">MNLNSPVSCFLGHVDVGKTTLLDYLRDSSVQKGEIGGITQQIGVTYFDKNKLNDLTHGLSKSLDIPGLLIIDTPGHDCFTEMRLIGMKVSHLPIVVIDIIKGVEKQTVQCIELLTKHNIKFIIVLNKMDKIYGFKTTHINGQFSSSIDNKNLKSVFARQPPQVMQRLKECATNIMVKLYDCNINTMLYYENTNSNDDVINMVPVSGKTGEGIPDLMMLISKITTLNLKKQINDQDSLYNNSFGYIIETGRSDGHGIINHCVLMSNDLSVGDRLLIESTDGSVIDATIKELLSPPNQKEMKNKVFLTINHKVNGTCCVAMKFTDNSLNDIIAPGGIFIKYETSSFAEISAKIKKEINKYNDKNTVDIMNENYYDTDNSIDTEIKFDSKGLIVNVPTKGMAHAIIKLIREENNDIYGDCGVKICGICIGRINKTTVIRAGTILSTLPTRDDDDYIYNKRYAVILHYDCVEMLKKIEYEHEIEQLLKKDDVKIIHGNTAYKLINTYKEYVESLNNKLRQRYPNVTNRNTKLQILSKYIFMKKSPFLFGIRIVNGAIEKNMILEAHKNNNKIILGKIVGLQKDSKNIDYGTKNDEICIRIESLNSTDYNEYGKDFDDTWELIPHLTLNDKIILNKYSDVFI</sequence>
<dbReference type="GO" id="GO:0005525">
    <property type="term" value="F:GTP binding"/>
    <property type="evidence" value="ECO:0007669"/>
    <property type="project" value="UniProtKB-KW"/>
</dbReference>
<evidence type="ECO:0000256" key="5">
    <source>
        <dbReference type="ARBA" id="ARBA00023134"/>
    </source>
</evidence>
<dbReference type="InterPro" id="IPR036925">
    <property type="entry name" value="TIF_IF2_dom3_sf"/>
</dbReference>
<dbReference type="EMBL" id="MK071982">
    <property type="protein sequence ID" value="AYV75961.1"/>
    <property type="molecule type" value="Genomic_DNA"/>
</dbReference>
<feature type="domain" description="Tr-type G" evidence="6">
    <location>
        <begin position="3"/>
        <end position="228"/>
    </location>
</feature>
<dbReference type="PROSITE" id="PS51722">
    <property type="entry name" value="G_TR_2"/>
    <property type="match status" value="1"/>
</dbReference>
<dbReference type="SUPFAM" id="SSF52156">
    <property type="entry name" value="Initiation factor IF2/eIF5b, domain 3"/>
    <property type="match status" value="1"/>
</dbReference>
<evidence type="ECO:0000256" key="3">
    <source>
        <dbReference type="ARBA" id="ARBA00022741"/>
    </source>
</evidence>
<evidence type="ECO:0000256" key="2">
    <source>
        <dbReference type="ARBA" id="ARBA00022540"/>
    </source>
</evidence>
<evidence type="ECO:0000259" key="6">
    <source>
        <dbReference type="PROSITE" id="PS51722"/>
    </source>
</evidence>
<proteinExistence type="inferred from homology"/>
<reference evidence="7" key="1">
    <citation type="submission" date="2018-10" db="EMBL/GenBank/DDBJ databases">
        <title>Hidden diversity of soil giant viruses.</title>
        <authorList>
            <person name="Schulz F."/>
            <person name="Alteio L."/>
            <person name="Goudeau D."/>
            <person name="Ryan E.M."/>
            <person name="Malmstrom R.R."/>
            <person name="Blanchard J."/>
            <person name="Woyke T."/>
        </authorList>
    </citation>
    <scope>NUCLEOTIDE SEQUENCE</scope>
    <source>
        <strain evidence="7">TEV1</strain>
    </source>
</reference>
<dbReference type="SUPFAM" id="SSF52540">
    <property type="entry name" value="P-loop containing nucleoside triphosphate hydrolases"/>
    <property type="match status" value="1"/>
</dbReference>
<evidence type="ECO:0000256" key="1">
    <source>
        <dbReference type="ARBA" id="ARBA00007733"/>
    </source>
</evidence>
<dbReference type="PANTHER" id="PTHR43381">
    <property type="entry name" value="TRANSLATION INITIATION FACTOR IF-2-RELATED"/>
    <property type="match status" value="1"/>
</dbReference>
<comment type="similarity">
    <text evidence="1">Belongs to the TRAFAC class translation factor GTPase superfamily. Classic translation factor GTPase family. IF-2 subfamily.</text>
</comment>
<name>A0A3G4ZPR3_9VIRU</name>
<accession>A0A3G4ZPR3</accession>
<dbReference type="InterPro" id="IPR005225">
    <property type="entry name" value="Small_GTP-bd"/>
</dbReference>
<dbReference type="NCBIfam" id="TIGR00231">
    <property type="entry name" value="small_GTP"/>
    <property type="match status" value="1"/>
</dbReference>
<dbReference type="Gene3D" id="2.40.30.10">
    <property type="entry name" value="Translation factors"/>
    <property type="match status" value="2"/>
</dbReference>
<dbReference type="Pfam" id="PF14578">
    <property type="entry name" value="GTP_EFTU_D4"/>
    <property type="match status" value="1"/>
</dbReference>